<feature type="non-terminal residue" evidence="1">
    <location>
        <position position="52"/>
    </location>
</feature>
<name>A0A0B6ZER4_9EUPU</name>
<evidence type="ECO:0000313" key="1">
    <source>
        <dbReference type="EMBL" id="CEK67003.1"/>
    </source>
</evidence>
<dbReference type="EMBL" id="HACG01020138">
    <property type="protein sequence ID" value="CEK67003.1"/>
    <property type="molecule type" value="Transcribed_RNA"/>
</dbReference>
<organism evidence="1">
    <name type="scientific">Arion vulgaris</name>
    <dbReference type="NCBI Taxonomy" id="1028688"/>
    <lineage>
        <taxon>Eukaryota</taxon>
        <taxon>Metazoa</taxon>
        <taxon>Spiralia</taxon>
        <taxon>Lophotrochozoa</taxon>
        <taxon>Mollusca</taxon>
        <taxon>Gastropoda</taxon>
        <taxon>Heterobranchia</taxon>
        <taxon>Euthyneura</taxon>
        <taxon>Panpulmonata</taxon>
        <taxon>Eupulmonata</taxon>
        <taxon>Stylommatophora</taxon>
        <taxon>Helicina</taxon>
        <taxon>Arionoidea</taxon>
        <taxon>Arionidae</taxon>
        <taxon>Arion</taxon>
    </lineage>
</organism>
<sequence>MVSCWTLLKILRREQSTYGRDQNAMKVFQAEIVLCCIYFSHRTVSRLLRSIV</sequence>
<dbReference type="AlphaFoldDB" id="A0A0B6ZER4"/>
<proteinExistence type="predicted"/>
<reference evidence="1" key="1">
    <citation type="submission" date="2014-12" db="EMBL/GenBank/DDBJ databases">
        <title>Insight into the proteome of Arion vulgaris.</title>
        <authorList>
            <person name="Aradska J."/>
            <person name="Bulat T."/>
            <person name="Smidak R."/>
            <person name="Sarate P."/>
            <person name="Gangsoo J."/>
            <person name="Sialana F."/>
            <person name="Bilban M."/>
            <person name="Lubec G."/>
        </authorList>
    </citation>
    <scope>NUCLEOTIDE SEQUENCE</scope>
    <source>
        <tissue evidence="1">Skin</tissue>
    </source>
</reference>
<accession>A0A0B6ZER4</accession>
<protein>
    <submittedName>
        <fullName evidence="1">Uncharacterized protein</fullName>
    </submittedName>
</protein>
<gene>
    <name evidence="1" type="primary">ORF60954</name>
</gene>